<dbReference type="EMBL" id="FUZT01000001">
    <property type="protein sequence ID" value="SKC41696.1"/>
    <property type="molecule type" value="Genomic_DNA"/>
</dbReference>
<evidence type="ECO:0000256" key="3">
    <source>
        <dbReference type="ARBA" id="ARBA00022840"/>
    </source>
</evidence>
<evidence type="ECO:0000256" key="2">
    <source>
        <dbReference type="ARBA" id="ARBA00022741"/>
    </source>
</evidence>
<dbReference type="GO" id="GO:0005524">
    <property type="term" value="F:ATP binding"/>
    <property type="evidence" value="ECO:0007669"/>
    <property type="project" value="UniProtKB-KW"/>
</dbReference>
<dbReference type="SMART" id="SM00382">
    <property type="entry name" value="AAA"/>
    <property type="match status" value="1"/>
</dbReference>
<dbReference type="Pfam" id="PF00005">
    <property type="entry name" value="ABC_tran"/>
    <property type="match status" value="1"/>
</dbReference>
<name>A0A1T5IRD3_9FIRM</name>
<dbReference type="RefSeq" id="WP_079489309.1">
    <property type="nucleotide sequence ID" value="NZ_FUZT01000001.1"/>
</dbReference>
<dbReference type="AlphaFoldDB" id="A0A1T5IRD3"/>
<keyword evidence="3 5" id="KW-0067">ATP-binding</keyword>
<dbReference type="PANTHER" id="PTHR42788:SF13">
    <property type="entry name" value="ALIPHATIC SULFONATES IMPORT ATP-BINDING PROTEIN SSUB"/>
    <property type="match status" value="1"/>
</dbReference>
<dbReference type="CDD" id="cd03293">
    <property type="entry name" value="ABC_NrtD_SsuB_transporters"/>
    <property type="match status" value="1"/>
</dbReference>
<dbReference type="InterPro" id="IPR050166">
    <property type="entry name" value="ABC_transporter_ATP-bind"/>
</dbReference>
<dbReference type="STRING" id="36842.SAMN02194393_00664"/>
<keyword evidence="6" id="KW-1185">Reference proteome</keyword>
<keyword evidence="1" id="KW-0813">Transport</keyword>
<protein>
    <submittedName>
        <fullName evidence="5">NitT/TauT family transport system ATP-binding protein</fullName>
    </submittedName>
</protein>
<accession>A0A1T5IRD3</accession>
<evidence type="ECO:0000256" key="1">
    <source>
        <dbReference type="ARBA" id="ARBA00022448"/>
    </source>
</evidence>
<feature type="domain" description="ABC transporter" evidence="4">
    <location>
        <begin position="2"/>
        <end position="233"/>
    </location>
</feature>
<dbReference type="OrthoDB" id="9801958at2"/>
<keyword evidence="2" id="KW-0547">Nucleotide-binding</keyword>
<evidence type="ECO:0000313" key="5">
    <source>
        <dbReference type="EMBL" id="SKC41696.1"/>
    </source>
</evidence>
<dbReference type="SUPFAM" id="SSF52540">
    <property type="entry name" value="P-loop containing nucleoside triphosphate hydrolases"/>
    <property type="match status" value="1"/>
</dbReference>
<sequence>MIKIEHLNVQYGGKDKKFTAIDDINLDIAKGEICSIIGPSGGGKSTLLKVLAGIIKDYKGQILIEGENINPKIHRIGFIPQNYGLVEWKTVEENILLSAKIKYGKRNIDKEYYEEILNKLKIDNLKNRYPKELSGGQKQRVSIARAFLLKPNLLLMDESFSALDAMTREKVQELFLEVWREHKVTTVLITHDIKEAIYLGEKLVVFSSSPGRIIKIIRNPLFGESDSESSEDFRKLSNELIRILKEVNTNEIKGI</sequence>
<dbReference type="PANTHER" id="PTHR42788">
    <property type="entry name" value="TAURINE IMPORT ATP-BINDING PROTEIN-RELATED"/>
    <property type="match status" value="1"/>
</dbReference>
<organism evidence="5 6">
    <name type="scientific">Maledivibacter halophilus</name>
    <dbReference type="NCBI Taxonomy" id="36842"/>
    <lineage>
        <taxon>Bacteria</taxon>
        <taxon>Bacillati</taxon>
        <taxon>Bacillota</taxon>
        <taxon>Clostridia</taxon>
        <taxon>Peptostreptococcales</taxon>
        <taxon>Caminicellaceae</taxon>
        <taxon>Maledivibacter</taxon>
    </lineage>
</organism>
<reference evidence="6" key="1">
    <citation type="submission" date="2017-02" db="EMBL/GenBank/DDBJ databases">
        <authorList>
            <person name="Varghese N."/>
            <person name="Submissions S."/>
        </authorList>
    </citation>
    <scope>NUCLEOTIDE SEQUENCE [LARGE SCALE GENOMIC DNA]</scope>
    <source>
        <strain evidence="6">M1</strain>
    </source>
</reference>
<dbReference type="Gene3D" id="3.40.50.300">
    <property type="entry name" value="P-loop containing nucleotide triphosphate hydrolases"/>
    <property type="match status" value="1"/>
</dbReference>
<dbReference type="Proteomes" id="UP000190285">
    <property type="component" value="Unassembled WGS sequence"/>
</dbReference>
<evidence type="ECO:0000259" key="4">
    <source>
        <dbReference type="PROSITE" id="PS50893"/>
    </source>
</evidence>
<dbReference type="InterPro" id="IPR003593">
    <property type="entry name" value="AAA+_ATPase"/>
</dbReference>
<dbReference type="PROSITE" id="PS00211">
    <property type="entry name" value="ABC_TRANSPORTER_1"/>
    <property type="match status" value="1"/>
</dbReference>
<evidence type="ECO:0000313" key="6">
    <source>
        <dbReference type="Proteomes" id="UP000190285"/>
    </source>
</evidence>
<gene>
    <name evidence="5" type="ORF">SAMN02194393_00664</name>
</gene>
<dbReference type="PROSITE" id="PS50893">
    <property type="entry name" value="ABC_TRANSPORTER_2"/>
    <property type="match status" value="1"/>
</dbReference>
<dbReference type="InterPro" id="IPR027417">
    <property type="entry name" value="P-loop_NTPase"/>
</dbReference>
<dbReference type="InterPro" id="IPR003439">
    <property type="entry name" value="ABC_transporter-like_ATP-bd"/>
</dbReference>
<dbReference type="InterPro" id="IPR017871">
    <property type="entry name" value="ABC_transporter-like_CS"/>
</dbReference>
<proteinExistence type="predicted"/>
<dbReference type="GO" id="GO:0016887">
    <property type="term" value="F:ATP hydrolysis activity"/>
    <property type="evidence" value="ECO:0007669"/>
    <property type="project" value="InterPro"/>
</dbReference>